<dbReference type="Pfam" id="PF12625">
    <property type="entry name" value="Arabinose_bd"/>
    <property type="match status" value="1"/>
</dbReference>
<dbReference type="EMBL" id="CP134145">
    <property type="protein sequence ID" value="WNC74193.1"/>
    <property type="molecule type" value="Genomic_DNA"/>
</dbReference>
<keyword evidence="6" id="KW-1185">Reference proteome</keyword>
<dbReference type="SMART" id="SM00342">
    <property type="entry name" value="HTH_ARAC"/>
    <property type="match status" value="1"/>
</dbReference>
<evidence type="ECO:0000256" key="2">
    <source>
        <dbReference type="ARBA" id="ARBA00023125"/>
    </source>
</evidence>
<evidence type="ECO:0000313" key="5">
    <source>
        <dbReference type="EMBL" id="WNC74193.1"/>
    </source>
</evidence>
<dbReference type="Pfam" id="PF12833">
    <property type="entry name" value="HTH_18"/>
    <property type="match status" value="1"/>
</dbReference>
<dbReference type="Gene3D" id="1.10.10.60">
    <property type="entry name" value="Homeodomain-like"/>
    <property type="match status" value="1"/>
</dbReference>
<evidence type="ECO:0000256" key="1">
    <source>
        <dbReference type="ARBA" id="ARBA00023015"/>
    </source>
</evidence>
<name>A0ABY9U027_9GAMM</name>
<dbReference type="InterPro" id="IPR018060">
    <property type="entry name" value="HTH_AraC"/>
</dbReference>
<dbReference type="PANTHER" id="PTHR47894:SF1">
    <property type="entry name" value="HTH-TYPE TRANSCRIPTIONAL REGULATOR VQSM"/>
    <property type="match status" value="1"/>
</dbReference>
<dbReference type="PANTHER" id="PTHR47894">
    <property type="entry name" value="HTH-TYPE TRANSCRIPTIONAL REGULATOR GADX"/>
    <property type="match status" value="1"/>
</dbReference>
<feature type="domain" description="HTH araC/xylS-type" evidence="4">
    <location>
        <begin position="235"/>
        <end position="333"/>
    </location>
</feature>
<evidence type="ECO:0000259" key="4">
    <source>
        <dbReference type="PROSITE" id="PS01124"/>
    </source>
</evidence>
<dbReference type="PROSITE" id="PS01124">
    <property type="entry name" value="HTH_ARAC_FAMILY_2"/>
    <property type="match status" value="1"/>
</dbReference>
<sequence>MNNKTVSIHYINALVKSLERHGHNADEFLKKFDITQQMLTASTSRVLYEVFVAFSRYTWKILKDESFGFSEKPLPNDAFYYGSKLAINSKVLGEALQLLIGFYNYIEHGYKINLVIYNDDFEIQVVLNKPELDIHHMLAEFVLCAMHRFSCWLTGKPIEIKMVEFNFPPPFHQAEYALLFSSSPKRFNSEQLSIRFSAKHLNLPIIKNNLELDDYMAVIPMNILLNPVEQDNYTTKIKRIIESYQGQDFPNFDWVSQEIHMVPKTLRQKLKSEGVTYQKIKDAMRRDRAIYLMYKPNYTMADIAEKLGFTETCSFVRAFKGWTDFTPGAYRAQFIEEN</sequence>
<evidence type="ECO:0000256" key="3">
    <source>
        <dbReference type="ARBA" id="ARBA00023163"/>
    </source>
</evidence>
<dbReference type="SUPFAM" id="SSF46689">
    <property type="entry name" value="Homeodomain-like"/>
    <property type="match status" value="1"/>
</dbReference>
<accession>A0ABY9U027</accession>
<proteinExistence type="predicted"/>
<gene>
    <name evidence="5" type="ORF">RGQ13_09430</name>
</gene>
<dbReference type="Proteomes" id="UP001258994">
    <property type="component" value="Chromosome"/>
</dbReference>
<keyword evidence="3" id="KW-0804">Transcription</keyword>
<organism evidence="5 6">
    <name type="scientific">Thalassotalea psychrophila</name>
    <dbReference type="NCBI Taxonomy" id="3065647"/>
    <lineage>
        <taxon>Bacteria</taxon>
        <taxon>Pseudomonadati</taxon>
        <taxon>Pseudomonadota</taxon>
        <taxon>Gammaproteobacteria</taxon>
        <taxon>Alteromonadales</taxon>
        <taxon>Colwelliaceae</taxon>
        <taxon>Thalassotalea</taxon>
    </lineage>
</organism>
<dbReference type="InterPro" id="IPR032687">
    <property type="entry name" value="AraC-type_N"/>
</dbReference>
<reference evidence="6" key="1">
    <citation type="submission" date="2023-09" db="EMBL/GenBank/DDBJ databases">
        <authorList>
            <person name="Li S."/>
            <person name="Li X."/>
            <person name="Zhang C."/>
            <person name="Zhao Z."/>
        </authorList>
    </citation>
    <scope>NUCLEOTIDE SEQUENCE [LARGE SCALE GENOMIC DNA]</scope>
    <source>
        <strain evidence="6">SQ149</strain>
    </source>
</reference>
<evidence type="ECO:0000313" key="6">
    <source>
        <dbReference type="Proteomes" id="UP001258994"/>
    </source>
</evidence>
<protein>
    <submittedName>
        <fullName evidence="5">AraC family transcriptional regulator ligand-binding domain-containing protein</fullName>
    </submittedName>
</protein>
<dbReference type="RefSeq" id="WP_348393300.1">
    <property type="nucleotide sequence ID" value="NZ_CP134145.1"/>
</dbReference>
<dbReference type="InterPro" id="IPR009057">
    <property type="entry name" value="Homeodomain-like_sf"/>
</dbReference>
<keyword evidence="1" id="KW-0805">Transcription regulation</keyword>
<keyword evidence="2" id="KW-0238">DNA-binding</keyword>